<reference evidence="1" key="1">
    <citation type="submission" date="2016-10" db="EMBL/GenBank/DDBJ databases">
        <title>Sequence of Gallionella enrichment culture.</title>
        <authorList>
            <person name="Poehlein A."/>
            <person name="Muehling M."/>
            <person name="Daniel R."/>
        </authorList>
    </citation>
    <scope>NUCLEOTIDE SEQUENCE</scope>
</reference>
<evidence type="ECO:0000313" key="1">
    <source>
        <dbReference type="EMBL" id="OIR17880.1"/>
    </source>
</evidence>
<dbReference type="AlphaFoldDB" id="A0A1J5TNQ1"/>
<protein>
    <submittedName>
        <fullName evidence="1">Nitrogenase-stabilizing/protective protein NifW</fullName>
    </submittedName>
</protein>
<name>A0A1J5TNQ1_9ZZZZ</name>
<dbReference type="InterPro" id="IPR004893">
    <property type="entry name" value="NifW"/>
</dbReference>
<organism evidence="1">
    <name type="scientific">mine drainage metagenome</name>
    <dbReference type="NCBI Taxonomy" id="410659"/>
    <lineage>
        <taxon>unclassified sequences</taxon>
        <taxon>metagenomes</taxon>
        <taxon>ecological metagenomes</taxon>
    </lineage>
</organism>
<comment type="caution">
    <text evidence="1">The sequence shown here is derived from an EMBL/GenBank/DDBJ whole genome shotgun (WGS) entry which is preliminary data.</text>
</comment>
<proteinExistence type="inferred from homology"/>
<gene>
    <name evidence="1" type="primary">nifW_1</name>
    <name evidence="1" type="ORF">GALL_21020</name>
</gene>
<dbReference type="EMBL" id="MLJW01000004">
    <property type="protein sequence ID" value="OIR17880.1"/>
    <property type="molecule type" value="Genomic_DNA"/>
</dbReference>
<dbReference type="HAMAP" id="MF_00529">
    <property type="entry name" value="NifW"/>
    <property type="match status" value="1"/>
</dbReference>
<dbReference type="PIRSF" id="PIRSF005790">
    <property type="entry name" value="NifW"/>
    <property type="match status" value="1"/>
</dbReference>
<sequence length="110" mass="12700">MSTLFNTMQKFSAAEEFLDFLGVDYVPQVVQVNRLHILKRFQQYLGRDPVPEGLPEADERAAYKDRLQQAYQDFVQSNAVVEKVFKVFQDKAGVQTISVNKLKQSLSERE</sequence>
<dbReference type="Pfam" id="PF03206">
    <property type="entry name" value="NifW"/>
    <property type="match status" value="1"/>
</dbReference>
<accession>A0A1J5TNQ1</accession>
<dbReference type="GO" id="GO:0009399">
    <property type="term" value="P:nitrogen fixation"/>
    <property type="evidence" value="ECO:0007669"/>
    <property type="project" value="InterPro"/>
</dbReference>